<sequence>MVFGPLRAALRPFARTLVSGTPPFSSKAPPLTFPKSDLSSSFGSLHLRSPWTPPTSAIHSLTDTRLPKRRPTLVAKPKRARLRPKGPIAWVQHVPGEPIPASQPNKGSLKERNEKKRRKLKHDFIVAERKKRKAEIQAAKRKKLEQRVERKMAAVARDRAWAQRLAELQKMEEEKKKSMT</sequence>
<dbReference type="Gramene" id="Kaladp0067s0113.1.v1.1">
    <property type="protein sequence ID" value="Kaladp0067s0113.1.v1.1"/>
    <property type="gene ID" value="Kaladp0067s0113.v1.1"/>
</dbReference>
<keyword evidence="3" id="KW-1185">Reference proteome</keyword>
<name>A0A7N0UI25_KALFE</name>
<dbReference type="Proteomes" id="UP000594263">
    <property type="component" value="Unplaced"/>
</dbReference>
<reference evidence="2" key="1">
    <citation type="submission" date="2021-01" db="UniProtKB">
        <authorList>
            <consortium name="EnsemblPlants"/>
        </authorList>
    </citation>
    <scope>IDENTIFICATION</scope>
</reference>
<dbReference type="OMA" id="MTHPKRK"/>
<organism evidence="2 3">
    <name type="scientific">Kalanchoe fedtschenkoi</name>
    <name type="common">Lavender scallops</name>
    <name type="synonym">South American air plant</name>
    <dbReference type="NCBI Taxonomy" id="63787"/>
    <lineage>
        <taxon>Eukaryota</taxon>
        <taxon>Viridiplantae</taxon>
        <taxon>Streptophyta</taxon>
        <taxon>Embryophyta</taxon>
        <taxon>Tracheophyta</taxon>
        <taxon>Spermatophyta</taxon>
        <taxon>Magnoliopsida</taxon>
        <taxon>eudicotyledons</taxon>
        <taxon>Gunneridae</taxon>
        <taxon>Pentapetalae</taxon>
        <taxon>Saxifragales</taxon>
        <taxon>Crassulaceae</taxon>
        <taxon>Kalanchoe</taxon>
    </lineage>
</organism>
<accession>A0A7N0UI25</accession>
<evidence type="ECO:0000256" key="1">
    <source>
        <dbReference type="SAM" id="MobiDB-lite"/>
    </source>
</evidence>
<dbReference type="GO" id="GO:0005739">
    <property type="term" value="C:mitochondrion"/>
    <property type="evidence" value="ECO:0007669"/>
    <property type="project" value="TreeGrafter"/>
</dbReference>
<dbReference type="PANTHER" id="PTHR36767:SF1">
    <property type="entry name" value="OS05G0126200 PROTEIN"/>
    <property type="match status" value="1"/>
</dbReference>
<evidence type="ECO:0000313" key="3">
    <source>
        <dbReference type="Proteomes" id="UP000594263"/>
    </source>
</evidence>
<dbReference type="CDD" id="cd23700">
    <property type="entry name" value="At3g51010"/>
    <property type="match status" value="1"/>
</dbReference>
<dbReference type="EnsemblPlants" id="Kaladp0067s0113.1.v1.1">
    <property type="protein sequence ID" value="Kaladp0067s0113.1.v1.1"/>
    <property type="gene ID" value="Kaladp0067s0113.v1.1"/>
</dbReference>
<protein>
    <submittedName>
        <fullName evidence="2">Uncharacterized protein</fullName>
    </submittedName>
</protein>
<evidence type="ECO:0000313" key="2">
    <source>
        <dbReference type="EnsemblPlants" id="Kaladp0067s0113.1.v1.1"/>
    </source>
</evidence>
<dbReference type="AlphaFoldDB" id="A0A7N0UI25"/>
<proteinExistence type="predicted"/>
<dbReference type="PANTHER" id="PTHR36767">
    <property type="entry name" value="OS05G0126200 PROTEIN"/>
    <property type="match status" value="1"/>
</dbReference>
<feature type="region of interest" description="Disordered" evidence="1">
    <location>
        <begin position="77"/>
        <end position="120"/>
    </location>
</feature>